<sequence>MKELFKQEMLIHCMMAKFHWTLAIIKPGDRTIYYMNPMEESINSIKKEESKWNHYLQQRYGISEKFRILTSPHAKQADGISCGVFCLKFAENYINGEELVTTFPIKEVNAYRKIVVQLLLDEGGFPGNTARSLKRKKEIYG</sequence>
<evidence type="ECO:0000259" key="4">
    <source>
        <dbReference type="PROSITE" id="PS50600"/>
    </source>
</evidence>
<dbReference type="Gene3D" id="3.40.395.10">
    <property type="entry name" value="Adenoviral Proteinase, Chain A"/>
    <property type="match status" value="1"/>
</dbReference>
<evidence type="ECO:0000256" key="3">
    <source>
        <dbReference type="ARBA" id="ARBA00022801"/>
    </source>
</evidence>
<accession>A0ABM4D5G5</accession>
<gene>
    <name evidence="6" type="primary">LOC136088776</name>
</gene>
<keyword evidence="5" id="KW-1185">Reference proteome</keyword>
<dbReference type="SUPFAM" id="SSF54001">
    <property type="entry name" value="Cysteine proteinases"/>
    <property type="match status" value="1"/>
</dbReference>
<evidence type="ECO:0000313" key="5">
    <source>
        <dbReference type="Proteomes" id="UP001652625"/>
    </source>
</evidence>
<evidence type="ECO:0000256" key="2">
    <source>
        <dbReference type="ARBA" id="ARBA00022670"/>
    </source>
</evidence>
<dbReference type="InterPro" id="IPR003653">
    <property type="entry name" value="Peptidase_C48_C"/>
</dbReference>
<organism evidence="5 6">
    <name type="scientific">Hydra vulgaris</name>
    <name type="common">Hydra</name>
    <name type="synonym">Hydra attenuata</name>
    <dbReference type="NCBI Taxonomy" id="6087"/>
    <lineage>
        <taxon>Eukaryota</taxon>
        <taxon>Metazoa</taxon>
        <taxon>Cnidaria</taxon>
        <taxon>Hydrozoa</taxon>
        <taxon>Hydroidolina</taxon>
        <taxon>Anthoathecata</taxon>
        <taxon>Aplanulata</taxon>
        <taxon>Hydridae</taxon>
        <taxon>Hydra</taxon>
    </lineage>
</organism>
<dbReference type="InterPro" id="IPR038765">
    <property type="entry name" value="Papain-like_cys_pep_sf"/>
</dbReference>
<reference evidence="6" key="1">
    <citation type="submission" date="2025-08" db="UniProtKB">
        <authorList>
            <consortium name="RefSeq"/>
        </authorList>
    </citation>
    <scope>IDENTIFICATION</scope>
</reference>
<dbReference type="Pfam" id="PF02902">
    <property type="entry name" value="Peptidase_C48"/>
    <property type="match status" value="1"/>
</dbReference>
<keyword evidence="3" id="KW-0378">Hydrolase</keyword>
<dbReference type="Proteomes" id="UP001652625">
    <property type="component" value="Chromosome 12"/>
</dbReference>
<comment type="similarity">
    <text evidence="1">Belongs to the peptidase C48 family.</text>
</comment>
<name>A0ABM4D5G5_HYDVU</name>
<feature type="domain" description="Ubiquitin-like protease family profile" evidence="4">
    <location>
        <begin position="1"/>
        <end position="93"/>
    </location>
</feature>
<evidence type="ECO:0000256" key="1">
    <source>
        <dbReference type="ARBA" id="ARBA00005234"/>
    </source>
</evidence>
<protein>
    <submittedName>
        <fullName evidence="6">Uncharacterized protein LOC136088776 isoform X1</fullName>
    </submittedName>
</protein>
<dbReference type="RefSeq" id="XP_065669522.1">
    <property type="nucleotide sequence ID" value="XM_065813450.1"/>
</dbReference>
<evidence type="ECO:0000313" key="6">
    <source>
        <dbReference type="RefSeq" id="XP_065669522.1"/>
    </source>
</evidence>
<keyword evidence="2" id="KW-0645">Protease</keyword>
<proteinExistence type="inferred from homology"/>
<dbReference type="PROSITE" id="PS50600">
    <property type="entry name" value="ULP_PROTEASE"/>
    <property type="match status" value="1"/>
</dbReference>
<dbReference type="GeneID" id="136088776"/>